<dbReference type="Proteomes" id="UP000886653">
    <property type="component" value="Unassembled WGS sequence"/>
</dbReference>
<protein>
    <submittedName>
        <fullName evidence="1">Uncharacterized protein</fullName>
    </submittedName>
</protein>
<dbReference type="AlphaFoldDB" id="A0A9P6NBZ8"/>
<evidence type="ECO:0000313" key="1">
    <source>
        <dbReference type="EMBL" id="KAG0142812.1"/>
    </source>
</evidence>
<name>A0A9P6NBZ8_9BASI</name>
<proteinExistence type="predicted"/>
<evidence type="ECO:0000313" key="2">
    <source>
        <dbReference type="Proteomes" id="UP000886653"/>
    </source>
</evidence>
<keyword evidence="2" id="KW-1185">Reference proteome</keyword>
<reference evidence="1" key="1">
    <citation type="submission" date="2013-11" db="EMBL/GenBank/DDBJ databases">
        <title>Genome sequence of the fusiform rust pathogen reveals effectors for host alternation and coevolution with pine.</title>
        <authorList>
            <consortium name="DOE Joint Genome Institute"/>
            <person name="Smith K."/>
            <person name="Pendleton A."/>
            <person name="Kubisiak T."/>
            <person name="Anderson C."/>
            <person name="Salamov A."/>
            <person name="Aerts A."/>
            <person name="Riley R."/>
            <person name="Clum A."/>
            <person name="Lindquist E."/>
            <person name="Ence D."/>
            <person name="Campbell M."/>
            <person name="Kronenberg Z."/>
            <person name="Feau N."/>
            <person name="Dhillon B."/>
            <person name="Hamelin R."/>
            <person name="Burleigh J."/>
            <person name="Smith J."/>
            <person name="Yandell M."/>
            <person name="Nelson C."/>
            <person name="Grigoriev I."/>
            <person name="Davis J."/>
        </authorList>
    </citation>
    <scope>NUCLEOTIDE SEQUENCE</scope>
    <source>
        <strain evidence="1">G11</strain>
    </source>
</reference>
<accession>A0A9P6NBZ8</accession>
<gene>
    <name evidence="1" type="ORF">CROQUDRAFT_97105</name>
</gene>
<sequence length="74" mass="8401">MTQMAASTINQPEVNKLIIDWDLIWALQVNYPLLHFIHYAGIAPPNIEGVAAILRQNHIYGFDQFLPANDGWPN</sequence>
<comment type="caution">
    <text evidence="1">The sequence shown here is derived from an EMBL/GenBank/DDBJ whole genome shotgun (WGS) entry which is preliminary data.</text>
</comment>
<organism evidence="1 2">
    <name type="scientific">Cronartium quercuum f. sp. fusiforme G11</name>
    <dbReference type="NCBI Taxonomy" id="708437"/>
    <lineage>
        <taxon>Eukaryota</taxon>
        <taxon>Fungi</taxon>
        <taxon>Dikarya</taxon>
        <taxon>Basidiomycota</taxon>
        <taxon>Pucciniomycotina</taxon>
        <taxon>Pucciniomycetes</taxon>
        <taxon>Pucciniales</taxon>
        <taxon>Coleosporiaceae</taxon>
        <taxon>Cronartium</taxon>
    </lineage>
</organism>
<dbReference type="EMBL" id="MU167337">
    <property type="protein sequence ID" value="KAG0142812.1"/>
    <property type="molecule type" value="Genomic_DNA"/>
</dbReference>